<dbReference type="GO" id="GO:0019631">
    <property type="term" value="P:quinate catabolic process"/>
    <property type="evidence" value="ECO:0007669"/>
    <property type="project" value="TreeGrafter"/>
</dbReference>
<comment type="similarity">
    <text evidence="3 8">Belongs to the type-II 3-dehydroquinase family.</text>
</comment>
<dbReference type="GO" id="GO:0009423">
    <property type="term" value="P:chorismate biosynthetic process"/>
    <property type="evidence" value="ECO:0007669"/>
    <property type="project" value="UniProtKB-UniRule"/>
</dbReference>
<dbReference type="PANTHER" id="PTHR21272">
    <property type="entry name" value="CATABOLIC 3-DEHYDROQUINASE"/>
    <property type="match status" value="1"/>
</dbReference>
<evidence type="ECO:0000256" key="9">
    <source>
        <dbReference type="PIRSR" id="PIRSR001399-1"/>
    </source>
</evidence>
<dbReference type="Pfam" id="PF01220">
    <property type="entry name" value="DHquinase_II"/>
    <property type="match status" value="1"/>
</dbReference>
<evidence type="ECO:0000313" key="13">
    <source>
        <dbReference type="Proteomes" id="UP000005439"/>
    </source>
</evidence>
<protein>
    <recommendedName>
        <fullName evidence="5 8">3-dehydroquinate dehydratase</fullName>
        <shortName evidence="8">3-dehydroquinase</shortName>
        <ecNumber evidence="5 8">4.2.1.10</ecNumber>
    </recommendedName>
    <alternativeName>
        <fullName evidence="8">Type II DHQase</fullName>
    </alternativeName>
</protein>
<dbReference type="HAMAP" id="MF_00169">
    <property type="entry name" value="AroQ"/>
    <property type="match status" value="1"/>
</dbReference>
<comment type="pathway">
    <text evidence="2 8">Metabolic intermediate biosynthesis; chorismate biosynthesis; chorismate from D-erythrose 4-phosphate and phosphoenolpyruvate: step 3/7.</text>
</comment>
<organism evidence="12 13">
    <name type="scientific">Sulfobacillus acidophilus (strain ATCC 700253 / DSM 10332 / NAL)</name>
    <dbReference type="NCBI Taxonomy" id="679936"/>
    <lineage>
        <taxon>Bacteria</taxon>
        <taxon>Bacillati</taxon>
        <taxon>Bacillota</taxon>
        <taxon>Clostridia</taxon>
        <taxon>Eubacteriales</taxon>
        <taxon>Clostridiales Family XVII. Incertae Sedis</taxon>
        <taxon>Sulfobacillus</taxon>
    </lineage>
</organism>
<keyword evidence="7 8" id="KW-0456">Lyase</keyword>
<dbReference type="PANTHER" id="PTHR21272:SF3">
    <property type="entry name" value="CATABOLIC 3-DEHYDROQUINASE"/>
    <property type="match status" value="1"/>
</dbReference>
<gene>
    <name evidence="8" type="primary">aroQ</name>
    <name evidence="12" type="ordered locus">Sulac_1601</name>
</gene>
<sequence>MTDIGVMNGPNLGRLGRRQPEIYGHLGLADIERDLLGEFPEVTFHFFQSNHEGRLIDQLEAWADQGIRRVVLNPGALTHTSYALRDAIEGLELWVVEVHLSNIYRREGFRAHSVIAPVARGQISGLGALGYRLAVRYLLDEAGVEA</sequence>
<evidence type="ECO:0000256" key="6">
    <source>
        <dbReference type="ARBA" id="ARBA00023141"/>
    </source>
</evidence>
<dbReference type="NCBIfam" id="NF003807">
    <property type="entry name" value="PRK05395.1-4"/>
    <property type="match status" value="1"/>
</dbReference>
<evidence type="ECO:0000313" key="12">
    <source>
        <dbReference type="EMBL" id="AEW05098.1"/>
    </source>
</evidence>
<comment type="function">
    <text evidence="8">Catalyzes a trans-dehydration via an enolate intermediate.</text>
</comment>
<keyword evidence="8" id="KW-0028">Amino-acid biosynthesis</keyword>
<dbReference type="GO" id="GO:0003855">
    <property type="term" value="F:3-dehydroquinate dehydratase activity"/>
    <property type="evidence" value="ECO:0007669"/>
    <property type="project" value="UniProtKB-UniRule"/>
</dbReference>
<dbReference type="Gene3D" id="3.40.50.9100">
    <property type="entry name" value="Dehydroquinase, class II"/>
    <property type="match status" value="1"/>
</dbReference>
<dbReference type="InterPro" id="IPR036441">
    <property type="entry name" value="DHquinase_II_sf"/>
</dbReference>
<dbReference type="STRING" id="679936.Sulac_1601"/>
<evidence type="ECO:0000256" key="7">
    <source>
        <dbReference type="ARBA" id="ARBA00023239"/>
    </source>
</evidence>
<proteinExistence type="inferred from homology"/>
<evidence type="ECO:0000256" key="10">
    <source>
        <dbReference type="PIRSR" id="PIRSR001399-2"/>
    </source>
</evidence>
<comment type="subunit">
    <text evidence="4 8">Homododecamer.</text>
</comment>
<dbReference type="AlphaFoldDB" id="G8TYD4"/>
<dbReference type="Proteomes" id="UP000005439">
    <property type="component" value="Chromosome"/>
</dbReference>
<feature type="active site" description="Proton acceptor" evidence="8 9">
    <location>
        <position position="23"/>
    </location>
</feature>
<dbReference type="GO" id="GO:0008652">
    <property type="term" value="P:amino acid biosynthetic process"/>
    <property type="evidence" value="ECO:0007669"/>
    <property type="project" value="UniProtKB-KW"/>
</dbReference>
<feature type="binding site" evidence="8 10">
    <location>
        <position position="79"/>
    </location>
    <ligand>
        <name>substrate</name>
    </ligand>
</feature>
<accession>G8TYD4</accession>
<feature type="binding site" evidence="8 10">
    <location>
        <begin position="100"/>
        <end position="101"/>
    </location>
    <ligand>
        <name>substrate</name>
    </ligand>
</feature>
<dbReference type="GO" id="GO:0009073">
    <property type="term" value="P:aromatic amino acid family biosynthetic process"/>
    <property type="evidence" value="ECO:0007669"/>
    <property type="project" value="UniProtKB-KW"/>
</dbReference>
<feature type="binding site" evidence="8 10">
    <location>
        <position position="110"/>
    </location>
    <ligand>
        <name>substrate</name>
    </ligand>
</feature>
<dbReference type="PROSITE" id="PS01029">
    <property type="entry name" value="DEHYDROQUINASE_II"/>
    <property type="match status" value="1"/>
</dbReference>
<evidence type="ECO:0000256" key="5">
    <source>
        <dbReference type="ARBA" id="ARBA00012060"/>
    </source>
</evidence>
<dbReference type="KEGG" id="sap:Sulac_1601"/>
<feature type="site" description="Transition state stabilizer" evidence="8 11">
    <location>
        <position position="18"/>
    </location>
</feature>
<feature type="binding site" evidence="8 10">
    <location>
        <position position="73"/>
    </location>
    <ligand>
        <name>substrate</name>
    </ligand>
</feature>
<name>G8TYD4_SULAD</name>
<feature type="binding site" evidence="8 10">
    <location>
        <position position="86"/>
    </location>
    <ligand>
        <name>substrate</name>
    </ligand>
</feature>
<evidence type="ECO:0000256" key="11">
    <source>
        <dbReference type="PIRSR" id="PIRSR001399-3"/>
    </source>
</evidence>
<dbReference type="NCBIfam" id="NF003805">
    <property type="entry name" value="PRK05395.1-2"/>
    <property type="match status" value="1"/>
</dbReference>
<dbReference type="SUPFAM" id="SSF52304">
    <property type="entry name" value="Type II 3-dehydroquinate dehydratase"/>
    <property type="match status" value="1"/>
</dbReference>
<keyword evidence="6 8" id="KW-0057">Aromatic amino acid biosynthesis</keyword>
<dbReference type="InterPro" id="IPR001874">
    <property type="entry name" value="DHquinase_II"/>
</dbReference>
<reference evidence="12 13" key="2">
    <citation type="journal article" date="2012" name="Stand. Genomic Sci.">
        <title>Complete genome sequence of the moderately thermophilic mineral-sulfide-oxidizing firmicute Sulfobacillus acidophilus type strain (NAL(T)).</title>
        <authorList>
            <person name="Anderson I."/>
            <person name="Chertkov O."/>
            <person name="Chen A."/>
            <person name="Saunders E."/>
            <person name="Lapidus A."/>
            <person name="Nolan M."/>
            <person name="Lucas S."/>
            <person name="Hammon N."/>
            <person name="Deshpande S."/>
            <person name="Cheng J.F."/>
            <person name="Han C."/>
            <person name="Tapia R."/>
            <person name="Goodwin L.A."/>
            <person name="Pitluck S."/>
            <person name="Liolios K."/>
            <person name="Pagani I."/>
            <person name="Ivanova N."/>
            <person name="Mikhailova N."/>
            <person name="Pati A."/>
            <person name="Palaniappan K."/>
            <person name="Land M."/>
            <person name="Pan C."/>
            <person name="Rohde M."/>
            <person name="Pukall R."/>
            <person name="Goker M."/>
            <person name="Detter J.C."/>
            <person name="Woyke T."/>
            <person name="Bristow J."/>
            <person name="Eisen J.A."/>
            <person name="Markowitz V."/>
            <person name="Hugenholtz P."/>
            <person name="Kyrpides N.C."/>
            <person name="Klenk H.P."/>
            <person name="Mavromatis K."/>
        </authorList>
    </citation>
    <scope>NUCLEOTIDE SEQUENCE [LARGE SCALE GENOMIC DNA]</scope>
    <source>
        <strain evidence="13">ATCC 700253 / DSM 10332 / NAL</strain>
    </source>
</reference>
<dbReference type="PATRIC" id="fig|679936.5.peg.1669"/>
<dbReference type="EC" id="4.2.1.10" evidence="5 8"/>
<comment type="catalytic activity">
    <reaction evidence="1 8">
        <text>3-dehydroquinate = 3-dehydroshikimate + H2O</text>
        <dbReference type="Rhea" id="RHEA:21096"/>
        <dbReference type="ChEBI" id="CHEBI:15377"/>
        <dbReference type="ChEBI" id="CHEBI:16630"/>
        <dbReference type="ChEBI" id="CHEBI:32364"/>
        <dbReference type="EC" id="4.2.1.10"/>
    </reaction>
</comment>
<reference evidence="13" key="1">
    <citation type="submission" date="2011-12" db="EMBL/GenBank/DDBJ databases">
        <title>The complete genome of chromosome of Sulfobacillus acidophilus DSM 10332.</title>
        <authorList>
            <person name="Lucas S."/>
            <person name="Han J."/>
            <person name="Lapidus A."/>
            <person name="Bruce D."/>
            <person name="Goodwin L."/>
            <person name="Pitluck S."/>
            <person name="Peters L."/>
            <person name="Kyrpides N."/>
            <person name="Mavromatis K."/>
            <person name="Ivanova N."/>
            <person name="Mikhailova N."/>
            <person name="Chertkov O."/>
            <person name="Saunders E."/>
            <person name="Detter J.C."/>
            <person name="Tapia R."/>
            <person name="Han C."/>
            <person name="Land M."/>
            <person name="Hauser L."/>
            <person name="Markowitz V."/>
            <person name="Cheng J.-F."/>
            <person name="Hugenholtz P."/>
            <person name="Woyke T."/>
            <person name="Wu D."/>
            <person name="Pukall R."/>
            <person name="Gehrich-Schroeter G."/>
            <person name="Schneider S."/>
            <person name="Klenk H.-P."/>
            <person name="Eisen J.A."/>
        </authorList>
    </citation>
    <scope>NUCLEOTIDE SEQUENCE [LARGE SCALE GENOMIC DNA]</scope>
    <source>
        <strain evidence="13">ATCC 700253 / DSM 10332 / NAL</strain>
    </source>
</reference>
<dbReference type="InterPro" id="IPR018509">
    <property type="entry name" value="DHquinase_II_CS"/>
</dbReference>
<dbReference type="UniPathway" id="UPA00053">
    <property type="reaction ID" value="UER00086"/>
</dbReference>
<keyword evidence="13" id="KW-1185">Reference proteome</keyword>
<evidence type="ECO:0000256" key="1">
    <source>
        <dbReference type="ARBA" id="ARBA00001864"/>
    </source>
</evidence>
<dbReference type="HOGENOM" id="CLU_090968_3_0_9"/>
<dbReference type="PIRSF" id="PIRSF001399">
    <property type="entry name" value="DHquinase_II"/>
    <property type="match status" value="1"/>
</dbReference>
<evidence type="ECO:0000256" key="3">
    <source>
        <dbReference type="ARBA" id="ARBA00011037"/>
    </source>
</evidence>
<evidence type="ECO:0000256" key="4">
    <source>
        <dbReference type="ARBA" id="ARBA00011193"/>
    </source>
</evidence>
<dbReference type="CDD" id="cd00466">
    <property type="entry name" value="DHQase_II"/>
    <property type="match status" value="1"/>
</dbReference>
<feature type="active site" description="Proton donor" evidence="8 9">
    <location>
        <position position="99"/>
    </location>
</feature>
<evidence type="ECO:0000256" key="8">
    <source>
        <dbReference type="HAMAP-Rule" id="MF_00169"/>
    </source>
</evidence>
<evidence type="ECO:0000256" key="2">
    <source>
        <dbReference type="ARBA" id="ARBA00004902"/>
    </source>
</evidence>
<dbReference type="EMBL" id="CP003179">
    <property type="protein sequence ID" value="AEW05098.1"/>
    <property type="molecule type" value="Genomic_DNA"/>
</dbReference>